<dbReference type="PANTHER" id="PTHR47019">
    <property type="entry name" value="LIPID II FLIPPASE MURJ"/>
    <property type="match status" value="1"/>
</dbReference>
<evidence type="ECO:0000256" key="9">
    <source>
        <dbReference type="ARBA" id="ARBA00061532"/>
    </source>
</evidence>
<evidence type="ECO:0000313" key="11">
    <source>
        <dbReference type="EMBL" id="ETR74225.1"/>
    </source>
</evidence>
<evidence type="ECO:0000256" key="5">
    <source>
        <dbReference type="ARBA" id="ARBA00022984"/>
    </source>
</evidence>
<feature type="transmembrane region" description="Helical" evidence="10">
    <location>
        <begin position="58"/>
        <end position="80"/>
    </location>
</feature>
<dbReference type="GO" id="GO:0008360">
    <property type="term" value="P:regulation of cell shape"/>
    <property type="evidence" value="ECO:0007669"/>
    <property type="project" value="UniProtKB-KW"/>
</dbReference>
<dbReference type="GO" id="GO:0005886">
    <property type="term" value="C:plasma membrane"/>
    <property type="evidence" value="ECO:0007669"/>
    <property type="project" value="UniProtKB-SubCell"/>
</dbReference>
<evidence type="ECO:0000256" key="4">
    <source>
        <dbReference type="ARBA" id="ARBA00022960"/>
    </source>
</evidence>
<evidence type="ECO:0000313" key="12">
    <source>
        <dbReference type="Proteomes" id="UP000189670"/>
    </source>
</evidence>
<evidence type="ECO:0008006" key="13">
    <source>
        <dbReference type="Google" id="ProtNLM"/>
    </source>
</evidence>
<comment type="similarity">
    <text evidence="9">Belongs to the MurJ/MviN family.</text>
</comment>
<dbReference type="GO" id="GO:0009252">
    <property type="term" value="P:peptidoglycan biosynthetic process"/>
    <property type="evidence" value="ECO:0007669"/>
    <property type="project" value="UniProtKB-KW"/>
</dbReference>
<keyword evidence="2" id="KW-1003">Cell membrane</keyword>
<comment type="caution">
    <text evidence="11">The sequence shown here is derived from an EMBL/GenBank/DDBJ whole genome shotgun (WGS) entry which is preliminary data.</text>
</comment>
<feature type="transmembrane region" description="Helical" evidence="10">
    <location>
        <begin position="138"/>
        <end position="157"/>
    </location>
</feature>
<evidence type="ECO:0000256" key="6">
    <source>
        <dbReference type="ARBA" id="ARBA00022989"/>
    </source>
</evidence>
<name>A0A1V1PHQ6_9BACT</name>
<sequence>MNNTRSINKKVGFAAMIMMLSIFFSRIIGLIREMTIAYVGGAGPDVDAYQLAFMIPEILNHVAASGFLSITFIPIFTRYLENNNETEGWRIFSIIINTIGTMLLLFIALATVFTYPLINALAPGISNIQTIDRAVSMTRIIMPAQFFFLWGGCLWLFNMRVNIF</sequence>
<dbReference type="Proteomes" id="UP000189670">
    <property type="component" value="Unassembled WGS sequence"/>
</dbReference>
<dbReference type="Pfam" id="PF03023">
    <property type="entry name" value="MurJ"/>
    <property type="match status" value="1"/>
</dbReference>
<comment type="function">
    <text evidence="8">Involved in peptidoglycan biosynthesis. Transports lipid-linked peptidoglycan precursors from the inner to the outer leaflet of the cytoplasmic membrane.</text>
</comment>
<dbReference type="GO" id="GO:0034204">
    <property type="term" value="P:lipid translocation"/>
    <property type="evidence" value="ECO:0007669"/>
    <property type="project" value="TreeGrafter"/>
</dbReference>
<evidence type="ECO:0000256" key="1">
    <source>
        <dbReference type="ARBA" id="ARBA00004651"/>
    </source>
</evidence>
<dbReference type="PRINTS" id="PR01806">
    <property type="entry name" value="VIRFACTRMVIN"/>
</dbReference>
<keyword evidence="3 10" id="KW-0812">Transmembrane</keyword>
<keyword evidence="7 10" id="KW-0472">Membrane</keyword>
<dbReference type="GO" id="GO:0015648">
    <property type="term" value="F:lipid-linked peptidoglycan transporter activity"/>
    <property type="evidence" value="ECO:0007669"/>
    <property type="project" value="TreeGrafter"/>
</dbReference>
<keyword evidence="5" id="KW-0573">Peptidoglycan synthesis</keyword>
<comment type="subcellular location">
    <subcellularLocation>
        <location evidence="1">Cell membrane</location>
        <topology evidence="1">Multi-pass membrane protein</topology>
    </subcellularLocation>
</comment>
<proteinExistence type="inferred from homology"/>
<reference evidence="12" key="1">
    <citation type="submission" date="2012-11" db="EMBL/GenBank/DDBJ databases">
        <authorList>
            <person name="Lucero-Rivera Y.E."/>
            <person name="Tovar-Ramirez D."/>
        </authorList>
    </citation>
    <scope>NUCLEOTIDE SEQUENCE [LARGE SCALE GENOMIC DNA]</scope>
    <source>
        <strain evidence="12">Araruama</strain>
    </source>
</reference>
<keyword evidence="4" id="KW-0133">Cell shape</keyword>
<dbReference type="EMBL" id="ATBP01000016">
    <property type="protein sequence ID" value="ETR74225.1"/>
    <property type="molecule type" value="Genomic_DNA"/>
</dbReference>
<keyword evidence="6 10" id="KW-1133">Transmembrane helix</keyword>
<dbReference type="PANTHER" id="PTHR47019:SF1">
    <property type="entry name" value="LIPID II FLIPPASE MURJ"/>
    <property type="match status" value="1"/>
</dbReference>
<evidence type="ECO:0000256" key="10">
    <source>
        <dbReference type="SAM" id="Phobius"/>
    </source>
</evidence>
<organism evidence="11 12">
    <name type="scientific">Candidatus Magnetoglobus multicellularis str. Araruama</name>
    <dbReference type="NCBI Taxonomy" id="890399"/>
    <lineage>
        <taxon>Bacteria</taxon>
        <taxon>Pseudomonadati</taxon>
        <taxon>Thermodesulfobacteriota</taxon>
        <taxon>Desulfobacteria</taxon>
        <taxon>Desulfobacterales</taxon>
        <taxon>Desulfobacteraceae</taxon>
        <taxon>Candidatus Magnetoglobus</taxon>
    </lineage>
</organism>
<evidence type="ECO:0000256" key="7">
    <source>
        <dbReference type="ARBA" id="ARBA00023136"/>
    </source>
</evidence>
<gene>
    <name evidence="11" type="ORF">OMM_06460</name>
</gene>
<feature type="transmembrane region" description="Helical" evidence="10">
    <location>
        <begin position="12"/>
        <end position="31"/>
    </location>
</feature>
<evidence type="ECO:0000256" key="8">
    <source>
        <dbReference type="ARBA" id="ARBA00060041"/>
    </source>
</evidence>
<accession>A0A1V1PHQ6</accession>
<protein>
    <recommendedName>
        <fullName evidence="13">Murein biosynthesis integral membrane protein MurJ</fullName>
    </recommendedName>
</protein>
<evidence type="ECO:0000256" key="2">
    <source>
        <dbReference type="ARBA" id="ARBA00022475"/>
    </source>
</evidence>
<dbReference type="AlphaFoldDB" id="A0A1V1PHQ6"/>
<dbReference type="InterPro" id="IPR051050">
    <property type="entry name" value="Lipid_II_flippase_MurJ/MviN"/>
</dbReference>
<feature type="transmembrane region" description="Helical" evidence="10">
    <location>
        <begin position="92"/>
        <end position="118"/>
    </location>
</feature>
<dbReference type="InterPro" id="IPR004268">
    <property type="entry name" value="MurJ"/>
</dbReference>
<evidence type="ECO:0000256" key="3">
    <source>
        <dbReference type="ARBA" id="ARBA00022692"/>
    </source>
</evidence>